<proteinExistence type="predicted"/>
<dbReference type="EMBL" id="JANHOG010000688">
    <property type="protein sequence ID" value="KAJ3552233.1"/>
    <property type="molecule type" value="Genomic_DNA"/>
</dbReference>
<dbReference type="Proteomes" id="UP001148662">
    <property type="component" value="Unassembled WGS sequence"/>
</dbReference>
<evidence type="ECO:0000313" key="1">
    <source>
        <dbReference type="EMBL" id="KAJ3552233.1"/>
    </source>
</evidence>
<accession>A0ACC1T3U1</accession>
<reference evidence="1" key="1">
    <citation type="submission" date="2022-07" db="EMBL/GenBank/DDBJ databases">
        <title>Genome Sequence of Phlebia brevispora.</title>
        <authorList>
            <person name="Buettner E."/>
        </authorList>
    </citation>
    <scope>NUCLEOTIDE SEQUENCE</scope>
    <source>
        <strain evidence="1">MPL23</strain>
    </source>
</reference>
<comment type="caution">
    <text evidence="1">The sequence shown here is derived from an EMBL/GenBank/DDBJ whole genome shotgun (WGS) entry which is preliminary data.</text>
</comment>
<name>A0ACC1T3U1_9APHY</name>
<sequence>MPAKTYPSEILYPIIAKVVITHLDVVVSAPPSHRPRGDKFAQSGRRTISSLLVTSVQVRNITLTIISDIFGVPRRPDGRFERNPWKNVQYIQIFRLVSSSLQDLDDIENIVQQSTAPLRNSPIMTTYLMLTASEQTLDMSKSVPFPAVTEGMNRYIQEMQTASRLIKPDVLGEIVKKKAREFLSRTEPLRFLLNTKAGLFDIAMVIGKAYRAKETIPVEQGRDLARRAIEVLKPLYQRVAEYSTADKKMSQLEIVTGALGYLPGPEGVELSQLLLSFADKWGQPDTHV</sequence>
<protein>
    <submittedName>
        <fullName evidence="1">Uncharacterized protein</fullName>
    </submittedName>
</protein>
<evidence type="ECO:0000313" key="2">
    <source>
        <dbReference type="Proteomes" id="UP001148662"/>
    </source>
</evidence>
<organism evidence="1 2">
    <name type="scientific">Phlebia brevispora</name>
    <dbReference type="NCBI Taxonomy" id="194682"/>
    <lineage>
        <taxon>Eukaryota</taxon>
        <taxon>Fungi</taxon>
        <taxon>Dikarya</taxon>
        <taxon>Basidiomycota</taxon>
        <taxon>Agaricomycotina</taxon>
        <taxon>Agaricomycetes</taxon>
        <taxon>Polyporales</taxon>
        <taxon>Meruliaceae</taxon>
        <taxon>Phlebia</taxon>
    </lineage>
</organism>
<gene>
    <name evidence="1" type="ORF">NM688_g4256</name>
</gene>
<keyword evidence="2" id="KW-1185">Reference proteome</keyword>